<dbReference type="GO" id="GO:0016740">
    <property type="term" value="F:transferase activity"/>
    <property type="evidence" value="ECO:0007669"/>
    <property type="project" value="UniProtKB-KW"/>
</dbReference>
<protein>
    <submittedName>
        <fullName evidence="1">GNAT family protein</fullName>
        <ecNumber evidence="1">2.-.-.-</ecNumber>
    </submittedName>
</protein>
<sequence length="237" mass="26770">MTDASIQKYLNDLNAGKKTGHIIKTPLCSNVDLAKIWIRLPAISNTVVAGEKSYSAYLIKDSPGKYIGAVIDMVDDLHWFITKTARKQGYLSEALREIVLPHIFKLRNEQKITIDKGDIGSENYASSLGVAKRLGFKVVSDTQATELILKKSDFKNGVLGDRELPGFSSDRLFELKAHLQFLSKSLSYIQDEVELSLGETRFIKKAEKLSKEISELKETLHDEWAEWSNRINQHKSK</sequence>
<gene>
    <name evidence="1" type="ORF">WJU22_05265</name>
</gene>
<dbReference type="RefSeq" id="WP_341842214.1">
    <property type="nucleotide sequence ID" value="NZ_CP149792.1"/>
</dbReference>
<keyword evidence="1" id="KW-0808">Transferase</keyword>
<evidence type="ECO:0000313" key="2">
    <source>
        <dbReference type="Proteomes" id="UP001449657"/>
    </source>
</evidence>
<reference evidence="1 2" key="1">
    <citation type="submission" date="2024-03" db="EMBL/GenBank/DDBJ databases">
        <title>Chitinophaga caseinilytica sp. nov., a casein hydrolysing bacterium isolated from forest soil.</title>
        <authorList>
            <person name="Lee D.S."/>
            <person name="Han D.M."/>
            <person name="Baek J.H."/>
            <person name="Choi D.G."/>
            <person name="Jeon J.H."/>
            <person name="Jeon C.O."/>
        </authorList>
    </citation>
    <scope>NUCLEOTIDE SEQUENCE [LARGE SCALE GENOMIC DNA]</scope>
    <source>
        <strain evidence="1 2">KACC 19118</strain>
    </source>
</reference>
<dbReference type="Proteomes" id="UP001449657">
    <property type="component" value="Chromosome"/>
</dbReference>
<accession>A0ABZ2ZAS0</accession>
<organism evidence="1 2">
    <name type="scientific">Chitinophaga caseinilytica</name>
    <dbReference type="NCBI Taxonomy" id="2267521"/>
    <lineage>
        <taxon>Bacteria</taxon>
        <taxon>Pseudomonadati</taxon>
        <taxon>Bacteroidota</taxon>
        <taxon>Chitinophagia</taxon>
        <taxon>Chitinophagales</taxon>
        <taxon>Chitinophagaceae</taxon>
        <taxon>Chitinophaga</taxon>
    </lineage>
</organism>
<keyword evidence="2" id="KW-1185">Reference proteome</keyword>
<evidence type="ECO:0000313" key="1">
    <source>
        <dbReference type="EMBL" id="WZN47584.1"/>
    </source>
</evidence>
<name>A0ABZ2ZAS0_9BACT</name>
<dbReference type="EMBL" id="CP150096">
    <property type="protein sequence ID" value="WZN47584.1"/>
    <property type="molecule type" value="Genomic_DNA"/>
</dbReference>
<proteinExistence type="predicted"/>
<dbReference type="EC" id="2.-.-.-" evidence="1"/>